<evidence type="ECO:0000256" key="1">
    <source>
        <dbReference type="ARBA" id="ARBA00008061"/>
    </source>
</evidence>
<dbReference type="Proteomes" id="UP000230000">
    <property type="component" value="Unassembled WGS sequence"/>
</dbReference>
<dbReference type="InterPro" id="IPR026444">
    <property type="entry name" value="Secre_tail"/>
</dbReference>
<dbReference type="InterPro" id="IPR017853">
    <property type="entry name" value="GH"/>
</dbReference>
<dbReference type="Gene3D" id="3.20.20.80">
    <property type="entry name" value="Glycosidases"/>
    <property type="match status" value="1"/>
</dbReference>
<protein>
    <submittedName>
        <fullName evidence="3">Putative secreted protein (Por secretion system target)</fullName>
    </submittedName>
</protein>
<organism evidence="3 4">
    <name type="scientific">Thermoflavifilum aggregans</name>
    <dbReference type="NCBI Taxonomy" id="454188"/>
    <lineage>
        <taxon>Bacteria</taxon>
        <taxon>Pseudomonadati</taxon>
        <taxon>Bacteroidota</taxon>
        <taxon>Chitinophagia</taxon>
        <taxon>Chitinophagales</taxon>
        <taxon>Chitinophagaceae</taxon>
        <taxon>Thermoflavifilum</taxon>
    </lineage>
</organism>
<dbReference type="InterPro" id="IPR006047">
    <property type="entry name" value="GH13_cat_dom"/>
</dbReference>
<dbReference type="InterPro" id="IPR014756">
    <property type="entry name" value="Ig_E-set"/>
</dbReference>
<dbReference type="CDD" id="cd11350">
    <property type="entry name" value="AmyAc_4"/>
    <property type="match status" value="1"/>
</dbReference>
<dbReference type="Gene3D" id="2.60.40.4070">
    <property type="match status" value="1"/>
</dbReference>
<name>A0A2M9CXH7_9BACT</name>
<dbReference type="SMART" id="SM00642">
    <property type="entry name" value="Aamy"/>
    <property type="match status" value="1"/>
</dbReference>
<dbReference type="NCBIfam" id="TIGR04183">
    <property type="entry name" value="Por_Secre_tail"/>
    <property type="match status" value="1"/>
</dbReference>
<dbReference type="AlphaFoldDB" id="A0A2M9CXH7"/>
<evidence type="ECO:0000313" key="4">
    <source>
        <dbReference type="Proteomes" id="UP000230000"/>
    </source>
</evidence>
<comment type="caution">
    <text evidence="3">The sequence shown here is derived from an EMBL/GenBank/DDBJ whole genome shotgun (WGS) entry which is preliminary data.</text>
</comment>
<feature type="domain" description="Glycosyl hydrolase family 13 catalytic" evidence="2">
    <location>
        <begin position="422"/>
        <end position="772"/>
    </location>
</feature>
<dbReference type="Pfam" id="PF00128">
    <property type="entry name" value="Alpha-amylase"/>
    <property type="match status" value="1"/>
</dbReference>
<dbReference type="OrthoDB" id="9761875at2"/>
<dbReference type="Gene3D" id="2.60.40.10">
    <property type="entry name" value="Immunoglobulins"/>
    <property type="match status" value="1"/>
</dbReference>
<proteinExistence type="inferred from homology"/>
<evidence type="ECO:0000313" key="3">
    <source>
        <dbReference type="EMBL" id="PJJ76616.1"/>
    </source>
</evidence>
<accession>A0A2M9CXH7</accession>
<comment type="similarity">
    <text evidence="1">Belongs to the glycosyl hydrolase 13 family.</text>
</comment>
<keyword evidence="4" id="KW-1185">Reference proteome</keyword>
<evidence type="ECO:0000259" key="2">
    <source>
        <dbReference type="SMART" id="SM00642"/>
    </source>
</evidence>
<dbReference type="GO" id="GO:0005975">
    <property type="term" value="P:carbohydrate metabolic process"/>
    <property type="evidence" value="ECO:0007669"/>
    <property type="project" value="InterPro"/>
</dbReference>
<dbReference type="EMBL" id="PGFG01000001">
    <property type="protein sequence ID" value="PJJ76616.1"/>
    <property type="molecule type" value="Genomic_DNA"/>
</dbReference>
<reference evidence="3 4" key="1">
    <citation type="submission" date="2017-11" db="EMBL/GenBank/DDBJ databases">
        <title>Genomic Encyclopedia of Archaeal and Bacterial Type Strains, Phase II (KMG-II): From Individual Species to Whole Genera.</title>
        <authorList>
            <person name="Goeker M."/>
        </authorList>
    </citation>
    <scope>NUCLEOTIDE SEQUENCE [LARGE SCALE GENOMIC DNA]</scope>
    <source>
        <strain evidence="3 4">DSM 27268</strain>
    </source>
</reference>
<sequence>MDKLDVYVFDNINIGINIKFLAPTMKQVYTFLLCFLFIVPLRGQLLSTYPAFPTEQSSHLQITADAHFGNQGLLNYTPVTDVYVHIGVITNKSTSSSDWRYVHSQWGTTNVAYQCTYAGNSRWTYTISGDLRSYFGITDTSEHILKIAILFRNGSGSQALRNADGSDMYIPVYDTGFHVRFSYPYRQPKYGPVPEPLNLNQGDTLPVQAVASHSGNLSLWYNGREVDSTLSDSLSSRVVLADSGNQMLVVKGLYGSQPSADTFSFYIAPPTTTLPLPSGVSEGINYEPGDTSVVLVLYAPRKHHIVVIGDFNNWQQLPAYQMHQTPDSNYFWIRITGLTPQQPYAYQYVIDDTIKVADYNAHLILDPDYDPAIPASVYPNLKPYPTGKTSGIVSVLETGEPAYVWHDSGFRRPDQHNLIIYELLVRDFIAAHDWQTLKDTLGYLKRLGVNAIEVMPFTEFEGNDSWGYNPDFFFAPDKYYGTATALKQFIDACHQQGMAVIMDLVLNHAFGQCPMVQMYWDKALQRPAADNPWFNPVPTHPFNVGYQFNHESPATKIFTYRVMQYWLTEYHLDGFRFDLAKGFTQKRSCDSTGNNCNVALWNAYDSSRVAIWDTIYSQLQQISPGSYCILEMFADNSEEKVYAAQGMMLWGNLNDAFNQATMGYGSPSPSGNTWDFSWGLYTARGWSQPNLVTYQESHDEERLMYKNEQYGNSSGSYNTKDTATGLKRNAMATAFWAMMPGPKMLWEFGELGYDYSINTCTNGTVDPSGACRLADKPIRWDYLQDKRRQGLFQVYQRLFRLRQMPAYTSTFTQGQVQYNLSGAVKTMVLTGDSLDVVVVGNFDVVPHGATVNFPHAGTWYDYVSLQNSPDSAFQLQQTGLTIALSPGEYHVFVDRNVDQISDTTQQKSPVWLPGTGSSMALKVFPNPASRQQTIQFNYYLPDNDYILLRVVNARGEVVATLYNGFQYAGNYVISWPFGNVRSAEGGLYFVELSARQLGMVTQKLIIP</sequence>
<dbReference type="PANTHER" id="PTHR43002">
    <property type="entry name" value="GLYCOGEN DEBRANCHING ENZYME"/>
    <property type="match status" value="1"/>
</dbReference>
<gene>
    <name evidence="3" type="ORF">BXY57_2247</name>
</gene>
<dbReference type="SUPFAM" id="SSF51445">
    <property type="entry name" value="(Trans)glycosidases"/>
    <property type="match status" value="1"/>
</dbReference>
<dbReference type="InterPro" id="IPR004193">
    <property type="entry name" value="Glyco_hydro_13_N"/>
</dbReference>
<dbReference type="GO" id="GO:0004553">
    <property type="term" value="F:hydrolase activity, hydrolyzing O-glycosyl compounds"/>
    <property type="evidence" value="ECO:0007669"/>
    <property type="project" value="InterPro"/>
</dbReference>
<dbReference type="Pfam" id="PF02922">
    <property type="entry name" value="CBM_48"/>
    <property type="match status" value="1"/>
</dbReference>
<dbReference type="InterPro" id="IPR013783">
    <property type="entry name" value="Ig-like_fold"/>
</dbReference>
<dbReference type="SUPFAM" id="SSF81296">
    <property type="entry name" value="E set domains"/>
    <property type="match status" value="1"/>
</dbReference>